<evidence type="ECO:0000313" key="2">
    <source>
        <dbReference type="Proteomes" id="UP000675664"/>
    </source>
</evidence>
<name>A0A8J7W4W7_9FIRM</name>
<accession>A0A8J7W4W7</accession>
<comment type="caution">
    <text evidence="1">The sequence shown here is derived from an EMBL/GenBank/DDBJ whole genome shotgun (WGS) entry which is preliminary data.</text>
</comment>
<dbReference type="Proteomes" id="UP000675664">
    <property type="component" value="Unassembled WGS sequence"/>
</dbReference>
<dbReference type="RefSeq" id="WP_227019549.1">
    <property type="nucleotide sequence ID" value="NZ_JAGSND010000013.1"/>
</dbReference>
<protein>
    <submittedName>
        <fullName evidence="1">Uncharacterized protein</fullName>
    </submittedName>
</protein>
<dbReference type="AlphaFoldDB" id="A0A8J7W4W7"/>
<proteinExistence type="predicted"/>
<reference evidence="1" key="2">
    <citation type="submission" date="2021-04" db="EMBL/GenBank/DDBJ databases">
        <authorList>
            <person name="Liu J."/>
        </authorList>
    </citation>
    <scope>NUCLEOTIDE SEQUENCE</scope>
    <source>
        <strain evidence="1">BAD-6</strain>
    </source>
</reference>
<reference evidence="1" key="1">
    <citation type="submission" date="2021-04" db="EMBL/GenBank/DDBJ databases">
        <title>Sinoanaerobacter chloroacetimidivorans sp. nov., an obligate anaerobic bacterium isolated from anaerobic sludge.</title>
        <authorList>
            <person name="Bao Y."/>
        </authorList>
    </citation>
    <scope>NUCLEOTIDE SEQUENCE</scope>
    <source>
        <strain evidence="1">BAD-6</strain>
    </source>
</reference>
<evidence type="ECO:0000313" key="1">
    <source>
        <dbReference type="EMBL" id="MBR0599413.1"/>
    </source>
</evidence>
<keyword evidence="2" id="KW-1185">Reference proteome</keyword>
<sequence length="78" mass="9011">MKAEIESTEESYAIGKTLIESAGMTWDQYWNEYKPTYEAPAHLIKINIAEYLAENNIEGPDASSIKYEILNEEYLDLF</sequence>
<organism evidence="1 2">
    <name type="scientific">Sinanaerobacter chloroacetimidivorans</name>
    <dbReference type="NCBI Taxonomy" id="2818044"/>
    <lineage>
        <taxon>Bacteria</taxon>
        <taxon>Bacillati</taxon>
        <taxon>Bacillota</taxon>
        <taxon>Clostridia</taxon>
        <taxon>Peptostreptococcales</taxon>
        <taxon>Anaerovoracaceae</taxon>
        <taxon>Sinanaerobacter</taxon>
    </lineage>
</organism>
<dbReference type="EMBL" id="JAGSND010000013">
    <property type="protein sequence ID" value="MBR0599413.1"/>
    <property type="molecule type" value="Genomic_DNA"/>
</dbReference>
<gene>
    <name evidence="1" type="ORF">KCX82_16120</name>
</gene>